<evidence type="ECO:0000313" key="2">
    <source>
        <dbReference type="Proteomes" id="UP000233534"/>
    </source>
</evidence>
<keyword evidence="2" id="KW-1185">Reference proteome</keyword>
<proteinExistence type="predicted"/>
<accession>A0A2K9E1D8</accession>
<name>A0A2K9E1D8_9FIRM</name>
<dbReference type="Proteomes" id="UP000233534">
    <property type="component" value="Chromosome"/>
</dbReference>
<reference evidence="1 2" key="1">
    <citation type="submission" date="2017-12" db="EMBL/GenBank/DDBJ databases">
        <title>Complete genome sequence of Herbivorax saccincola GGR1, a novel Cellulosome-producing hydrolytic bacterium in a thermophilic biogas plant, established by Illumina and Nanopore MinION sequencing.</title>
        <authorList>
            <person name="Pechtl A."/>
            <person name="Ruckert C."/>
            <person name="Koeck D.E."/>
            <person name="Maus I."/>
            <person name="Winkler A."/>
            <person name="Kalinowski J."/>
            <person name="Puhler A."/>
            <person name="Schwarz W.W."/>
            <person name="Zverlov V.V."/>
            <person name="Schluter A."/>
            <person name="Liebl W."/>
        </authorList>
    </citation>
    <scope>NUCLEOTIDE SEQUENCE [LARGE SCALE GENOMIC DNA]</scope>
    <source>
        <strain evidence="2">SR1</strain>
    </source>
</reference>
<protein>
    <submittedName>
        <fullName evidence="1">Uncharacterized protein</fullName>
    </submittedName>
</protein>
<gene>
    <name evidence="1" type="ORF">HVS_08445</name>
</gene>
<dbReference type="EMBL" id="CP025197">
    <property type="protein sequence ID" value="AUG57597.1"/>
    <property type="molecule type" value="Genomic_DNA"/>
</dbReference>
<organism evidence="1 2">
    <name type="scientific">Acetivibrio saccincola</name>
    <dbReference type="NCBI Taxonomy" id="1677857"/>
    <lineage>
        <taxon>Bacteria</taxon>
        <taxon>Bacillati</taxon>
        <taxon>Bacillota</taxon>
        <taxon>Clostridia</taxon>
        <taxon>Eubacteriales</taxon>
        <taxon>Oscillospiraceae</taxon>
        <taxon>Acetivibrio</taxon>
    </lineage>
</organism>
<dbReference type="AlphaFoldDB" id="A0A2K9E1D8"/>
<sequence length="29" mass="3489">MEVYILENKKDFLDLSLITGEQEDLKKEF</sequence>
<evidence type="ECO:0000313" key="1">
    <source>
        <dbReference type="EMBL" id="AUG57597.1"/>
    </source>
</evidence>
<dbReference type="KEGG" id="hsc:HVS_08445"/>